<dbReference type="PANTHER" id="PTHR24067">
    <property type="entry name" value="UBIQUITIN-CONJUGATING ENZYME E2"/>
    <property type="match status" value="1"/>
</dbReference>
<dbReference type="InterPro" id="IPR016135">
    <property type="entry name" value="UBQ-conjugating_enzyme/RWD"/>
</dbReference>
<name>A0AAV9CX94_ACOCL</name>
<feature type="region of interest" description="Disordered" evidence="1">
    <location>
        <begin position="1"/>
        <end position="36"/>
    </location>
</feature>
<dbReference type="Proteomes" id="UP001180020">
    <property type="component" value="Unassembled WGS sequence"/>
</dbReference>
<dbReference type="SUPFAM" id="SSF54495">
    <property type="entry name" value="UBC-like"/>
    <property type="match status" value="1"/>
</dbReference>
<dbReference type="InterPro" id="IPR050113">
    <property type="entry name" value="Ub_conjugating_enzyme"/>
</dbReference>
<dbReference type="AlphaFoldDB" id="A0AAV9CX94"/>
<sequence length="120" mass="13248">MTRRENQETQDNIPTQPLPPPMQATPPSSIGKKTLFTPKPVDAQSVLKRLQSELMALMMSGDPGISAFPDGDNIFCWKGTTIGSKDTAYKDIEYKLSLSFTADYPFKPPRGEVCDHVLSS</sequence>
<dbReference type="InterPro" id="IPR000608">
    <property type="entry name" value="UBC"/>
</dbReference>
<accession>A0AAV9CX94</accession>
<reference evidence="3" key="1">
    <citation type="journal article" date="2023" name="Nat. Commun.">
        <title>Diploid and tetraploid genomes of Acorus and the evolution of monocots.</title>
        <authorList>
            <person name="Ma L."/>
            <person name="Liu K.W."/>
            <person name="Li Z."/>
            <person name="Hsiao Y.Y."/>
            <person name="Qi Y."/>
            <person name="Fu T."/>
            <person name="Tang G.D."/>
            <person name="Zhang D."/>
            <person name="Sun W.H."/>
            <person name="Liu D.K."/>
            <person name="Li Y."/>
            <person name="Chen G.Z."/>
            <person name="Liu X.D."/>
            <person name="Liao X.Y."/>
            <person name="Jiang Y.T."/>
            <person name="Yu X."/>
            <person name="Hao Y."/>
            <person name="Huang J."/>
            <person name="Zhao X.W."/>
            <person name="Ke S."/>
            <person name="Chen Y.Y."/>
            <person name="Wu W.L."/>
            <person name="Hsu J.L."/>
            <person name="Lin Y.F."/>
            <person name="Huang M.D."/>
            <person name="Li C.Y."/>
            <person name="Huang L."/>
            <person name="Wang Z.W."/>
            <person name="Zhao X."/>
            <person name="Zhong W.Y."/>
            <person name="Peng D.H."/>
            <person name="Ahmad S."/>
            <person name="Lan S."/>
            <person name="Zhang J.S."/>
            <person name="Tsai W.C."/>
            <person name="Van de Peer Y."/>
            <person name="Liu Z.J."/>
        </authorList>
    </citation>
    <scope>NUCLEOTIDE SEQUENCE</scope>
    <source>
        <strain evidence="3">CP</strain>
    </source>
</reference>
<organism evidence="3 4">
    <name type="scientific">Acorus calamus</name>
    <name type="common">Sweet flag</name>
    <dbReference type="NCBI Taxonomy" id="4465"/>
    <lineage>
        <taxon>Eukaryota</taxon>
        <taxon>Viridiplantae</taxon>
        <taxon>Streptophyta</taxon>
        <taxon>Embryophyta</taxon>
        <taxon>Tracheophyta</taxon>
        <taxon>Spermatophyta</taxon>
        <taxon>Magnoliopsida</taxon>
        <taxon>Liliopsida</taxon>
        <taxon>Acoraceae</taxon>
        <taxon>Acorus</taxon>
    </lineage>
</organism>
<comment type="caution">
    <text evidence="3">The sequence shown here is derived from an EMBL/GenBank/DDBJ whole genome shotgun (WGS) entry which is preliminary data.</text>
</comment>
<reference evidence="3" key="2">
    <citation type="submission" date="2023-06" db="EMBL/GenBank/DDBJ databases">
        <authorList>
            <person name="Ma L."/>
            <person name="Liu K.-W."/>
            <person name="Li Z."/>
            <person name="Hsiao Y.-Y."/>
            <person name="Qi Y."/>
            <person name="Fu T."/>
            <person name="Tang G."/>
            <person name="Zhang D."/>
            <person name="Sun W.-H."/>
            <person name="Liu D.-K."/>
            <person name="Li Y."/>
            <person name="Chen G.-Z."/>
            <person name="Liu X.-D."/>
            <person name="Liao X.-Y."/>
            <person name="Jiang Y.-T."/>
            <person name="Yu X."/>
            <person name="Hao Y."/>
            <person name="Huang J."/>
            <person name="Zhao X.-W."/>
            <person name="Ke S."/>
            <person name="Chen Y.-Y."/>
            <person name="Wu W.-L."/>
            <person name="Hsu J.-L."/>
            <person name="Lin Y.-F."/>
            <person name="Huang M.-D."/>
            <person name="Li C.-Y."/>
            <person name="Huang L."/>
            <person name="Wang Z.-W."/>
            <person name="Zhao X."/>
            <person name="Zhong W.-Y."/>
            <person name="Peng D.-H."/>
            <person name="Ahmad S."/>
            <person name="Lan S."/>
            <person name="Zhang J.-S."/>
            <person name="Tsai W.-C."/>
            <person name="Van De Peer Y."/>
            <person name="Liu Z.-J."/>
        </authorList>
    </citation>
    <scope>NUCLEOTIDE SEQUENCE</scope>
    <source>
        <strain evidence="3">CP</strain>
        <tissue evidence="3">Leaves</tissue>
    </source>
</reference>
<dbReference type="PROSITE" id="PS50127">
    <property type="entry name" value="UBC_2"/>
    <property type="match status" value="1"/>
</dbReference>
<proteinExistence type="predicted"/>
<dbReference type="Gene3D" id="3.10.110.10">
    <property type="entry name" value="Ubiquitin Conjugating Enzyme"/>
    <property type="match status" value="1"/>
</dbReference>
<keyword evidence="4" id="KW-1185">Reference proteome</keyword>
<evidence type="ECO:0000313" key="3">
    <source>
        <dbReference type="EMBL" id="KAK1293084.1"/>
    </source>
</evidence>
<gene>
    <name evidence="3" type="primary">UBC20</name>
    <name evidence="3" type="ORF">QJS10_CPB17g01775</name>
</gene>
<feature type="domain" description="UBC core" evidence="2">
    <location>
        <begin position="45"/>
        <end position="120"/>
    </location>
</feature>
<dbReference type="EMBL" id="JAUJYO010000017">
    <property type="protein sequence ID" value="KAK1293084.1"/>
    <property type="molecule type" value="Genomic_DNA"/>
</dbReference>
<evidence type="ECO:0000313" key="4">
    <source>
        <dbReference type="Proteomes" id="UP001180020"/>
    </source>
</evidence>
<dbReference type="Pfam" id="PF00179">
    <property type="entry name" value="UQ_con"/>
    <property type="match status" value="1"/>
</dbReference>
<protein>
    <submittedName>
        <fullName evidence="3">Ubiquitin-conjugating enzyme E2 20</fullName>
    </submittedName>
</protein>
<evidence type="ECO:0000259" key="2">
    <source>
        <dbReference type="PROSITE" id="PS50127"/>
    </source>
</evidence>
<evidence type="ECO:0000256" key="1">
    <source>
        <dbReference type="SAM" id="MobiDB-lite"/>
    </source>
</evidence>